<evidence type="ECO:0000256" key="2">
    <source>
        <dbReference type="ARBA" id="ARBA00004167"/>
    </source>
</evidence>
<evidence type="ECO:0000256" key="8">
    <source>
        <dbReference type="ARBA" id="ARBA00022989"/>
    </source>
</evidence>
<evidence type="ECO:0000256" key="14">
    <source>
        <dbReference type="PIRSR" id="PIRSR602401-1"/>
    </source>
</evidence>
<evidence type="ECO:0000256" key="11">
    <source>
        <dbReference type="ARBA" id="ARBA00023033"/>
    </source>
</evidence>
<dbReference type="InterPro" id="IPR036396">
    <property type="entry name" value="Cyt_P450_sf"/>
</dbReference>
<evidence type="ECO:0000256" key="12">
    <source>
        <dbReference type="ARBA" id="ARBA00023136"/>
    </source>
</evidence>
<evidence type="ECO:0000313" key="17">
    <source>
        <dbReference type="EMBL" id="KAF5379562.1"/>
    </source>
</evidence>
<feature type="binding site" description="axial binding residue" evidence="14">
    <location>
        <position position="448"/>
    </location>
    <ligand>
        <name>heme</name>
        <dbReference type="ChEBI" id="CHEBI:30413"/>
    </ligand>
    <ligandPart>
        <name>Fe</name>
        <dbReference type="ChEBI" id="CHEBI:18248"/>
    </ligandPart>
</feature>
<reference evidence="17 18" key="1">
    <citation type="journal article" date="2020" name="ISME J.">
        <title>Uncovering the hidden diversity of litter-decomposition mechanisms in mushroom-forming fungi.</title>
        <authorList>
            <person name="Floudas D."/>
            <person name="Bentzer J."/>
            <person name="Ahren D."/>
            <person name="Johansson T."/>
            <person name="Persson P."/>
            <person name="Tunlid A."/>
        </authorList>
    </citation>
    <scope>NUCLEOTIDE SEQUENCE [LARGE SCALE GENOMIC DNA]</scope>
    <source>
        <strain evidence="17 18">CBS 406.79</strain>
    </source>
</reference>
<dbReference type="PANTHER" id="PTHR46300">
    <property type="entry name" value="P450, PUTATIVE (EUROFUNG)-RELATED-RELATED"/>
    <property type="match status" value="1"/>
</dbReference>
<keyword evidence="8 16" id="KW-1133">Transmembrane helix</keyword>
<dbReference type="PROSITE" id="PS00086">
    <property type="entry name" value="CYTOCHROME_P450"/>
    <property type="match status" value="1"/>
</dbReference>
<dbReference type="OrthoDB" id="1103324at2759"/>
<dbReference type="GO" id="GO:0020037">
    <property type="term" value="F:heme binding"/>
    <property type="evidence" value="ECO:0007669"/>
    <property type="project" value="InterPro"/>
</dbReference>
<dbReference type="GO" id="GO:0005506">
    <property type="term" value="F:iron ion binding"/>
    <property type="evidence" value="ECO:0007669"/>
    <property type="project" value="InterPro"/>
</dbReference>
<keyword evidence="18" id="KW-1185">Reference proteome</keyword>
<dbReference type="PANTHER" id="PTHR46300:SF2">
    <property type="entry name" value="CYTOCHROME P450 MONOOXYGENASE ALNH-RELATED"/>
    <property type="match status" value="1"/>
</dbReference>
<evidence type="ECO:0000256" key="15">
    <source>
        <dbReference type="RuleBase" id="RU000461"/>
    </source>
</evidence>
<evidence type="ECO:0000256" key="13">
    <source>
        <dbReference type="ARBA" id="ARBA00023180"/>
    </source>
</evidence>
<name>A0A8H5HA75_9AGAR</name>
<proteinExistence type="inferred from homology"/>
<dbReference type="InterPro" id="IPR050364">
    <property type="entry name" value="Cytochrome_P450_fung"/>
</dbReference>
<dbReference type="InterPro" id="IPR002401">
    <property type="entry name" value="Cyt_P450_E_grp-I"/>
</dbReference>
<dbReference type="Proteomes" id="UP000518752">
    <property type="component" value="Unassembled WGS sequence"/>
</dbReference>
<comment type="similarity">
    <text evidence="4 15">Belongs to the cytochrome P450 family.</text>
</comment>
<dbReference type="Pfam" id="PF00067">
    <property type="entry name" value="p450"/>
    <property type="match status" value="1"/>
</dbReference>
<evidence type="ECO:0000256" key="1">
    <source>
        <dbReference type="ARBA" id="ARBA00001971"/>
    </source>
</evidence>
<evidence type="ECO:0000256" key="9">
    <source>
        <dbReference type="ARBA" id="ARBA00023002"/>
    </source>
</evidence>
<accession>A0A8H5HA75</accession>
<evidence type="ECO:0000313" key="18">
    <source>
        <dbReference type="Proteomes" id="UP000518752"/>
    </source>
</evidence>
<comment type="caution">
    <text evidence="17">The sequence shown here is derived from an EMBL/GenBank/DDBJ whole genome shotgun (WGS) entry which is preliminary data.</text>
</comment>
<keyword evidence="5 14" id="KW-0349">Heme</keyword>
<dbReference type="Gene3D" id="1.10.630.10">
    <property type="entry name" value="Cytochrome P450"/>
    <property type="match status" value="1"/>
</dbReference>
<protein>
    <recommendedName>
        <fullName evidence="19">Cytochrome P450</fullName>
    </recommendedName>
</protein>
<keyword evidence="13" id="KW-0325">Glycoprotein</keyword>
<comment type="subcellular location">
    <subcellularLocation>
        <location evidence="2">Membrane</location>
        <topology evidence="2">Single-pass membrane protein</topology>
    </subcellularLocation>
</comment>
<keyword evidence="6 16" id="KW-0812">Transmembrane</keyword>
<evidence type="ECO:0000256" key="7">
    <source>
        <dbReference type="ARBA" id="ARBA00022723"/>
    </source>
</evidence>
<dbReference type="GO" id="GO:0016705">
    <property type="term" value="F:oxidoreductase activity, acting on paired donors, with incorporation or reduction of molecular oxygen"/>
    <property type="evidence" value="ECO:0007669"/>
    <property type="project" value="InterPro"/>
</dbReference>
<dbReference type="GO" id="GO:0016020">
    <property type="term" value="C:membrane"/>
    <property type="evidence" value="ECO:0007669"/>
    <property type="project" value="UniProtKB-SubCell"/>
</dbReference>
<evidence type="ECO:0008006" key="19">
    <source>
        <dbReference type="Google" id="ProtNLM"/>
    </source>
</evidence>
<organism evidence="17 18">
    <name type="scientific">Collybiopsis confluens</name>
    <dbReference type="NCBI Taxonomy" id="2823264"/>
    <lineage>
        <taxon>Eukaryota</taxon>
        <taxon>Fungi</taxon>
        <taxon>Dikarya</taxon>
        <taxon>Basidiomycota</taxon>
        <taxon>Agaricomycotina</taxon>
        <taxon>Agaricomycetes</taxon>
        <taxon>Agaricomycetidae</taxon>
        <taxon>Agaricales</taxon>
        <taxon>Marasmiineae</taxon>
        <taxon>Omphalotaceae</taxon>
        <taxon>Collybiopsis</taxon>
    </lineage>
</organism>
<dbReference type="InterPro" id="IPR017972">
    <property type="entry name" value="Cyt_P450_CS"/>
</dbReference>
<gene>
    <name evidence="17" type="ORF">D9757_009257</name>
</gene>
<keyword evidence="10 14" id="KW-0408">Iron</keyword>
<keyword evidence="7 14" id="KW-0479">Metal-binding</keyword>
<comment type="pathway">
    <text evidence="3">Secondary metabolite biosynthesis.</text>
</comment>
<dbReference type="PRINTS" id="PR00463">
    <property type="entry name" value="EP450I"/>
</dbReference>
<keyword evidence="11 15" id="KW-0503">Monooxygenase</keyword>
<dbReference type="CDD" id="cd11065">
    <property type="entry name" value="CYP64-like"/>
    <property type="match status" value="1"/>
</dbReference>
<sequence>MPPIPISASSLCFAGILIALAFCLFLSRRPHRPRPPLPPGPSTLPLIGNLLVFPRKHLHLKFSEWGKIYGDSFKLTVMNKTIIVINTPTLVHKLLDVKGSSSANRPRSIIADMIVPDNMDMATGRYANKTWKSLRRTAAHALSSEMVRSRAEYHSAEATQLINDFLHSPEFWFNHIRRSTISSALTIIYGKRGPSLESQDVAEFLQVHPQYLDILDIGTAPPVDLFPFLTLVPKRWAKWKRTVEHIKHLHTLLYDRLLCNVENRISTGEEEKGALLEYAIHNKEKLGLHSRRHLLHLGGVLLQGSESCSAALQNIIYALTLYPHFQERVQREIDNVVGTDRTPTLEDIPKLKYMLAFIEECNRFRPVGPLSIPHEMTRDEEVDGYLYPKGATIFMNIWAICHDERYFDKPNEFNPDRFLENPYGIKNGISDDPERRPNILFGAGKRVCPGIPLARVTLELNTAHLAWTFKFSPVIDQTGQKISPSLNNYRDGVTASPKPTPIAITARSEIHREIIIKHMNNVQSILKVYEE</sequence>
<evidence type="ECO:0000256" key="5">
    <source>
        <dbReference type="ARBA" id="ARBA00022617"/>
    </source>
</evidence>
<comment type="cofactor">
    <cofactor evidence="1 14">
        <name>heme</name>
        <dbReference type="ChEBI" id="CHEBI:30413"/>
    </cofactor>
</comment>
<keyword evidence="12 16" id="KW-0472">Membrane</keyword>
<dbReference type="SUPFAM" id="SSF48264">
    <property type="entry name" value="Cytochrome P450"/>
    <property type="match status" value="1"/>
</dbReference>
<dbReference type="InterPro" id="IPR001128">
    <property type="entry name" value="Cyt_P450"/>
</dbReference>
<dbReference type="EMBL" id="JAACJN010000069">
    <property type="protein sequence ID" value="KAF5379562.1"/>
    <property type="molecule type" value="Genomic_DNA"/>
</dbReference>
<dbReference type="AlphaFoldDB" id="A0A8H5HA75"/>
<evidence type="ECO:0000256" key="3">
    <source>
        <dbReference type="ARBA" id="ARBA00005179"/>
    </source>
</evidence>
<evidence type="ECO:0000256" key="10">
    <source>
        <dbReference type="ARBA" id="ARBA00023004"/>
    </source>
</evidence>
<evidence type="ECO:0000256" key="16">
    <source>
        <dbReference type="SAM" id="Phobius"/>
    </source>
</evidence>
<keyword evidence="9 15" id="KW-0560">Oxidoreductase</keyword>
<evidence type="ECO:0000256" key="6">
    <source>
        <dbReference type="ARBA" id="ARBA00022692"/>
    </source>
</evidence>
<dbReference type="GO" id="GO:0004497">
    <property type="term" value="F:monooxygenase activity"/>
    <property type="evidence" value="ECO:0007669"/>
    <property type="project" value="UniProtKB-KW"/>
</dbReference>
<feature type="transmembrane region" description="Helical" evidence="16">
    <location>
        <begin position="6"/>
        <end position="26"/>
    </location>
</feature>
<evidence type="ECO:0000256" key="4">
    <source>
        <dbReference type="ARBA" id="ARBA00010617"/>
    </source>
</evidence>